<comment type="similarity">
    <text evidence="2 10">Belongs to the TRAFAC class TrmE-Era-EngA-EngB-Septin-like GTPase superfamily. EngB GTPase family.</text>
</comment>
<keyword evidence="4" id="KW-0479">Metal-binding</keyword>
<evidence type="ECO:0000256" key="10">
    <source>
        <dbReference type="HAMAP-Rule" id="MF_00321"/>
    </source>
</evidence>
<evidence type="ECO:0000256" key="4">
    <source>
        <dbReference type="ARBA" id="ARBA00022723"/>
    </source>
</evidence>
<evidence type="ECO:0000256" key="1">
    <source>
        <dbReference type="ARBA" id="ARBA00001946"/>
    </source>
</evidence>
<dbReference type="InterPro" id="IPR019987">
    <property type="entry name" value="GTP-bd_ribosome_bio_YsxC"/>
</dbReference>
<evidence type="ECO:0000256" key="5">
    <source>
        <dbReference type="ARBA" id="ARBA00022741"/>
    </source>
</evidence>
<dbReference type="PANTHER" id="PTHR11649">
    <property type="entry name" value="MSS1/TRME-RELATED GTP-BINDING PROTEIN"/>
    <property type="match status" value="1"/>
</dbReference>
<comment type="cofactor">
    <cofactor evidence="1">
        <name>Mg(2+)</name>
        <dbReference type="ChEBI" id="CHEBI:18420"/>
    </cofactor>
</comment>
<proteinExistence type="inferred from homology"/>
<comment type="function">
    <text evidence="10">Necessary for normal cell division and for the maintenance of normal septation.</text>
</comment>
<dbReference type="EMBL" id="LJQT01000252">
    <property type="protein sequence ID" value="KPX88254.1"/>
    <property type="molecule type" value="Genomic_DNA"/>
</dbReference>
<keyword evidence="6" id="KW-0460">Magnesium</keyword>
<accession>A0A0P9VBS7</accession>
<comment type="caution">
    <text evidence="12">The sequence shown here is derived from an EMBL/GenBank/DDBJ whole genome shotgun (WGS) entry which is preliminary data.</text>
</comment>
<evidence type="ECO:0000313" key="13">
    <source>
        <dbReference type="Proteomes" id="UP000050455"/>
    </source>
</evidence>
<keyword evidence="5 10" id="KW-0547">Nucleotide-binding</keyword>
<feature type="domain" description="EngB-type G" evidence="11">
    <location>
        <begin position="88"/>
        <end position="262"/>
    </location>
</feature>
<keyword evidence="3 10" id="KW-0132">Cell division</keyword>
<dbReference type="NCBIfam" id="TIGR03598">
    <property type="entry name" value="GTPase_YsxC"/>
    <property type="match status" value="1"/>
</dbReference>
<dbReference type="Proteomes" id="UP000050455">
    <property type="component" value="Unassembled WGS sequence"/>
</dbReference>
<evidence type="ECO:0000313" key="12">
    <source>
        <dbReference type="EMBL" id="KPX88254.1"/>
    </source>
</evidence>
<dbReference type="FunFam" id="3.40.50.300:FF:000098">
    <property type="entry name" value="Probable GTP-binding protein EngB"/>
    <property type="match status" value="1"/>
</dbReference>
<dbReference type="CDD" id="cd01876">
    <property type="entry name" value="YihA_EngB"/>
    <property type="match status" value="1"/>
</dbReference>
<evidence type="ECO:0000256" key="6">
    <source>
        <dbReference type="ARBA" id="ARBA00022842"/>
    </source>
</evidence>
<dbReference type="HAMAP" id="MF_00321">
    <property type="entry name" value="GTPase_EngB"/>
    <property type="match status" value="1"/>
</dbReference>
<dbReference type="GO" id="GO:0005829">
    <property type="term" value="C:cytosol"/>
    <property type="evidence" value="ECO:0007669"/>
    <property type="project" value="TreeGrafter"/>
</dbReference>
<evidence type="ECO:0000256" key="2">
    <source>
        <dbReference type="ARBA" id="ARBA00009638"/>
    </source>
</evidence>
<dbReference type="AlphaFoldDB" id="A0A0P9VBS7"/>
<dbReference type="PATRIC" id="fig|86176.4.peg.3851"/>
<name>A0A0P9VBS7_9PSED</name>
<evidence type="ECO:0000256" key="9">
    <source>
        <dbReference type="ARBA" id="ARBA00023306"/>
    </source>
</evidence>
<keyword evidence="7 10" id="KW-0342">GTP-binding</keyword>
<sequence>MHKESSRSCLNVPAASQSGPIQCQCGPGGRCVIICLRIQTKPTPLAARFAGRAFTGNHMQLKNPILGLCQQATFMLSAAKVDQCPDDEGFEVAFAGRSNAGKSSALNTLTHASLARTSKTPGRTQLLNFFGLDENRRLVDLPGYGYAKVPIPLKLHWQRHLEAYLGSRESLKGLILMMDIRHPMTDFDLLMLDWAIASNMPMHILLTKADKLTYGAAKNTLLKVQAEIRKGWGDAVSIQLFSAPKRMGLEEAYTVLADWMELEDKAPAE</sequence>
<dbReference type="SUPFAM" id="SSF52540">
    <property type="entry name" value="P-loop containing nucleoside triphosphate hydrolases"/>
    <property type="match status" value="1"/>
</dbReference>
<reference evidence="12 13" key="1">
    <citation type="submission" date="2015-09" db="EMBL/GenBank/DDBJ databases">
        <title>Genome announcement of multiple Pseudomonas syringae strains.</title>
        <authorList>
            <person name="Thakur S."/>
            <person name="Wang P.W."/>
            <person name="Gong Y."/>
            <person name="Weir B.S."/>
            <person name="Guttman D.S."/>
        </authorList>
    </citation>
    <scope>NUCLEOTIDE SEQUENCE [LARGE SCALE GENOMIC DNA]</scope>
    <source>
        <strain evidence="12 13">ICMP6289</strain>
    </source>
</reference>
<organism evidence="12 13">
    <name type="scientific">Pseudomonas meliae</name>
    <dbReference type="NCBI Taxonomy" id="86176"/>
    <lineage>
        <taxon>Bacteria</taxon>
        <taxon>Pseudomonadati</taxon>
        <taxon>Pseudomonadota</taxon>
        <taxon>Gammaproteobacteria</taxon>
        <taxon>Pseudomonadales</taxon>
        <taxon>Pseudomonadaceae</taxon>
        <taxon>Pseudomonas</taxon>
    </lineage>
</organism>
<dbReference type="InterPro" id="IPR006073">
    <property type="entry name" value="GTP-bd"/>
</dbReference>
<dbReference type="Gene3D" id="3.40.50.300">
    <property type="entry name" value="P-loop containing nucleotide triphosphate hydrolases"/>
    <property type="match status" value="1"/>
</dbReference>
<evidence type="ECO:0000256" key="7">
    <source>
        <dbReference type="ARBA" id="ARBA00023134"/>
    </source>
</evidence>
<keyword evidence="8 10" id="KW-0717">Septation</keyword>
<dbReference type="PANTHER" id="PTHR11649:SF13">
    <property type="entry name" value="ENGB-TYPE G DOMAIN-CONTAINING PROTEIN"/>
    <property type="match status" value="1"/>
</dbReference>
<gene>
    <name evidence="10" type="primary">engB</name>
    <name evidence="12" type="ORF">ALO64_03436</name>
</gene>
<keyword evidence="13" id="KW-1185">Reference proteome</keyword>
<evidence type="ECO:0000256" key="8">
    <source>
        <dbReference type="ARBA" id="ARBA00023210"/>
    </source>
</evidence>
<dbReference type="GO" id="GO:0046872">
    <property type="term" value="F:metal ion binding"/>
    <property type="evidence" value="ECO:0007669"/>
    <property type="project" value="UniProtKB-KW"/>
</dbReference>
<keyword evidence="9 10" id="KW-0131">Cell cycle</keyword>
<dbReference type="InterPro" id="IPR027417">
    <property type="entry name" value="P-loop_NTPase"/>
</dbReference>
<dbReference type="PROSITE" id="PS51706">
    <property type="entry name" value="G_ENGB"/>
    <property type="match status" value="1"/>
</dbReference>
<dbReference type="Pfam" id="PF01926">
    <property type="entry name" value="MMR_HSR1"/>
    <property type="match status" value="1"/>
</dbReference>
<evidence type="ECO:0000256" key="3">
    <source>
        <dbReference type="ARBA" id="ARBA00022618"/>
    </source>
</evidence>
<dbReference type="GO" id="GO:0000917">
    <property type="term" value="P:division septum assembly"/>
    <property type="evidence" value="ECO:0007669"/>
    <property type="project" value="UniProtKB-KW"/>
</dbReference>
<dbReference type="InterPro" id="IPR030393">
    <property type="entry name" value="G_ENGB_dom"/>
</dbReference>
<dbReference type="GO" id="GO:0005525">
    <property type="term" value="F:GTP binding"/>
    <property type="evidence" value="ECO:0007669"/>
    <property type="project" value="UniProtKB-UniRule"/>
</dbReference>
<evidence type="ECO:0000259" key="11">
    <source>
        <dbReference type="PROSITE" id="PS51706"/>
    </source>
</evidence>
<protein>
    <recommendedName>
        <fullName evidence="10">Probable GTP-binding protein EngB</fullName>
    </recommendedName>
</protein>